<evidence type="ECO:0000256" key="4">
    <source>
        <dbReference type="ARBA" id="ARBA00023136"/>
    </source>
</evidence>
<dbReference type="PROSITE" id="PS50005">
    <property type="entry name" value="TPR"/>
    <property type="match status" value="5"/>
</dbReference>
<feature type="region of interest" description="Disordered" evidence="6">
    <location>
        <begin position="498"/>
        <end position="519"/>
    </location>
</feature>
<dbReference type="SUPFAM" id="SSF48452">
    <property type="entry name" value="TPR-like"/>
    <property type="match status" value="1"/>
</dbReference>
<comment type="subcellular location">
    <subcellularLocation>
        <location evidence="1">Membrane</location>
        <topology evidence="1">Multi-pass membrane protein</topology>
    </subcellularLocation>
</comment>
<organism evidence="9 10">
    <name type="scientific">Candidatus Brocadia sapporoensis</name>
    <dbReference type="NCBI Taxonomy" id="392547"/>
    <lineage>
        <taxon>Bacteria</taxon>
        <taxon>Pseudomonadati</taxon>
        <taxon>Planctomycetota</taxon>
        <taxon>Candidatus Brocadiia</taxon>
        <taxon>Candidatus Brocadiales</taxon>
        <taxon>Candidatus Brocadiaceae</taxon>
        <taxon>Candidatus Brocadia</taxon>
    </lineage>
</organism>
<evidence type="ECO:0000313" key="10">
    <source>
        <dbReference type="Proteomes" id="UP000242219"/>
    </source>
</evidence>
<proteinExistence type="predicted"/>
<feature type="transmembrane region" description="Helical" evidence="7">
    <location>
        <begin position="456"/>
        <end position="475"/>
    </location>
</feature>
<dbReference type="GO" id="GO:0016020">
    <property type="term" value="C:membrane"/>
    <property type="evidence" value="ECO:0007669"/>
    <property type="project" value="UniProtKB-SubCell"/>
</dbReference>
<dbReference type="SMART" id="SM00028">
    <property type="entry name" value="TPR"/>
    <property type="match status" value="9"/>
</dbReference>
<dbReference type="RefSeq" id="WP_070068242.1">
    <property type="nucleotide sequence ID" value="NZ_MJUW02000122.1"/>
</dbReference>
<dbReference type="PANTHER" id="PTHR37422">
    <property type="entry name" value="TEICHURONIC ACID BIOSYNTHESIS PROTEIN TUAE"/>
    <property type="match status" value="1"/>
</dbReference>
<keyword evidence="5" id="KW-0802">TPR repeat</keyword>
<dbReference type="InterPro" id="IPR011990">
    <property type="entry name" value="TPR-like_helical_dom_sf"/>
</dbReference>
<evidence type="ECO:0000256" key="3">
    <source>
        <dbReference type="ARBA" id="ARBA00022989"/>
    </source>
</evidence>
<feature type="transmembrane region" description="Helical" evidence="7">
    <location>
        <begin position="526"/>
        <end position="550"/>
    </location>
</feature>
<feature type="transmembrane region" description="Helical" evidence="7">
    <location>
        <begin position="218"/>
        <end position="237"/>
    </location>
</feature>
<dbReference type="PANTHER" id="PTHR37422:SF13">
    <property type="entry name" value="LIPOPOLYSACCHARIDE BIOSYNTHESIS PROTEIN PA4999-RELATED"/>
    <property type="match status" value="1"/>
</dbReference>
<feature type="transmembrane region" description="Helical" evidence="7">
    <location>
        <begin position="433"/>
        <end position="450"/>
    </location>
</feature>
<evidence type="ECO:0000256" key="2">
    <source>
        <dbReference type="ARBA" id="ARBA00022692"/>
    </source>
</evidence>
<keyword evidence="3 7" id="KW-1133">Transmembrane helix</keyword>
<dbReference type="Pfam" id="PF00515">
    <property type="entry name" value="TPR_1"/>
    <property type="match status" value="2"/>
</dbReference>
<dbReference type="Pfam" id="PF04932">
    <property type="entry name" value="Wzy_C"/>
    <property type="match status" value="1"/>
</dbReference>
<dbReference type="InterPro" id="IPR051533">
    <property type="entry name" value="WaaL-like"/>
</dbReference>
<evidence type="ECO:0000256" key="7">
    <source>
        <dbReference type="SAM" id="Phobius"/>
    </source>
</evidence>
<dbReference type="Pfam" id="PF13181">
    <property type="entry name" value="TPR_8"/>
    <property type="match status" value="3"/>
</dbReference>
<feature type="repeat" description="TPR" evidence="5">
    <location>
        <begin position="707"/>
        <end position="740"/>
    </location>
</feature>
<feature type="transmembrane region" description="Helical" evidence="7">
    <location>
        <begin position="183"/>
        <end position="206"/>
    </location>
</feature>
<protein>
    <recommendedName>
        <fullName evidence="8">O-antigen ligase-related domain-containing protein</fullName>
    </recommendedName>
</protein>
<reference evidence="9 10" key="1">
    <citation type="journal article" date="2016" name="Genome Announc.">
        <title>Draft Genome Sequence of the Anaerobic Ammonium-Oxidizing Bacterium 'Candidatus Brocadia sp. 40'.</title>
        <authorList>
            <person name="Ali M."/>
            <person name="Haroon M.F."/>
            <person name="Narita Y."/>
            <person name="Zhang L."/>
            <person name="Rangel Shaw D."/>
            <person name="Okabe S."/>
            <person name="Saikaly P.E."/>
        </authorList>
    </citation>
    <scope>NUCLEOTIDE SEQUENCE [LARGE SCALE GENOMIC DNA]</scope>
    <source>
        <strain evidence="9 10">40</strain>
    </source>
</reference>
<accession>A0A1V6LWV8</accession>
<feature type="repeat" description="TPR" evidence="5">
    <location>
        <begin position="913"/>
        <end position="946"/>
    </location>
</feature>
<comment type="caution">
    <text evidence="9">The sequence shown here is derived from an EMBL/GenBank/DDBJ whole genome shotgun (WGS) entry which is preliminary data.</text>
</comment>
<name>A0A1V6LWV8_9BACT</name>
<evidence type="ECO:0000256" key="6">
    <source>
        <dbReference type="SAM" id="MobiDB-lite"/>
    </source>
</evidence>
<dbReference type="EMBL" id="MJUW02000122">
    <property type="protein sequence ID" value="OQD44622.1"/>
    <property type="molecule type" value="Genomic_DNA"/>
</dbReference>
<feature type="repeat" description="TPR" evidence="5">
    <location>
        <begin position="809"/>
        <end position="842"/>
    </location>
</feature>
<feature type="transmembrane region" description="Helical" evidence="7">
    <location>
        <begin position="138"/>
        <end position="157"/>
    </location>
</feature>
<dbReference type="Proteomes" id="UP000242219">
    <property type="component" value="Unassembled WGS sequence"/>
</dbReference>
<keyword evidence="4 7" id="KW-0472">Membrane</keyword>
<dbReference type="Pfam" id="PF13174">
    <property type="entry name" value="TPR_6"/>
    <property type="match status" value="1"/>
</dbReference>
<feature type="repeat" description="TPR" evidence="5">
    <location>
        <begin position="741"/>
        <end position="774"/>
    </location>
</feature>
<gene>
    <name evidence="9" type="ORF">BIY37_13010</name>
</gene>
<feature type="transmembrane region" description="Helical" evidence="7">
    <location>
        <begin position="113"/>
        <end position="131"/>
    </location>
</feature>
<dbReference type="InterPro" id="IPR019734">
    <property type="entry name" value="TPR_rpt"/>
</dbReference>
<evidence type="ECO:0000256" key="5">
    <source>
        <dbReference type="PROSITE-ProRule" id="PRU00339"/>
    </source>
</evidence>
<evidence type="ECO:0000256" key="1">
    <source>
        <dbReference type="ARBA" id="ARBA00004141"/>
    </source>
</evidence>
<dbReference type="AlphaFoldDB" id="A0A1V6LWV8"/>
<sequence>MNDSIKNTFGIISQYCEKLLIGFLIAIVVIVPLFFDIRLYSVFDLSKVTVLYLLTAIILALWIIFVACKHDFTFSRTSIDIPILAYFGSFIISSILSINPLMSLFGTYKRFEGLTSTACYLFLFYATVTFITTKRRVYLLVISILTAALISSFYGIAQHLGYDTFKWSSFEARRVFSTFGNPVFFAAYLVMVLPLAVVLFFSKFLLKRTSAKSKNHYYIALIFYLFSMIIYTAFWLTNTRACFIALFGGLVPLFIILSRRTFTEKYPFIILVISFVLIGLFFNVKPETSGVHRFIEHFGEKNARRTEFSVENSIADKTEPCERPWIAKIFPVSDSTFSRVFQYLTAIGIIKDYPALGIGPDTIGIVYQKYLAKVFCIQENDGGFQFPRQDRIHNDILDTAVTRGIFGLGTYLWLLLAFGRYMSKNYQRIHTQYKLLILGLLAGLGCYLIQNQFSFGNTPIVALFWVMMGLCISVVKLNETEGAGKACACNITTERNPAIGKPGGRNRKMPGYAQSPKHPTSPIRVVCRWLGCGLALIATGFAAIFILRVYQADICFEHGRRMIEYNKENSHTVSEKGMYYIKNAVFLNPYETFYRDELCRTYIQVALKTNDEAWIQKAYVEANNTLRLIPEHFMGFFHLGMIHQFLADRFGRNTLDAAIAWYKKAIDADPFQAVFHSNLAMVYSKKGDIDQTIEELRKAYLICQDDLSTDDRLANAYLQKGDLDNAIIFVRKTIKLKPAEPGYYNNLGAILSKKGMYEEATQAFQKAIEISPKEPVYQENLARLYLSTRNYAESMSCYKKLIELNPSVADYHNNLGVMYQKEKMPDNAIQSFQKAVALKPENPIYTYNLADTFFHKGQYADAKQVIQTFMKTYPNHTFANIHVLLAKLYLKHEDWGKGVYECELALKIDEKSIAAYKLLGILYYNMHQYELAEKTAKKTLVLNPDDQETQDLLVKISNTIRR</sequence>
<feature type="domain" description="O-antigen ligase-related" evidence="8">
    <location>
        <begin position="228"/>
        <end position="411"/>
    </location>
</feature>
<feature type="transmembrane region" description="Helical" evidence="7">
    <location>
        <begin position="20"/>
        <end position="43"/>
    </location>
</feature>
<feature type="transmembrane region" description="Helical" evidence="7">
    <location>
        <begin position="79"/>
        <end position="101"/>
    </location>
</feature>
<feature type="transmembrane region" description="Helical" evidence="7">
    <location>
        <begin position="49"/>
        <end position="67"/>
    </location>
</feature>
<feature type="transmembrane region" description="Helical" evidence="7">
    <location>
        <begin position="400"/>
        <end position="421"/>
    </location>
</feature>
<feature type="transmembrane region" description="Helical" evidence="7">
    <location>
        <begin position="266"/>
        <end position="284"/>
    </location>
</feature>
<dbReference type="InterPro" id="IPR007016">
    <property type="entry name" value="O-antigen_ligase-rel_domated"/>
</dbReference>
<feature type="transmembrane region" description="Helical" evidence="7">
    <location>
        <begin position="243"/>
        <end position="259"/>
    </location>
</feature>
<evidence type="ECO:0000259" key="8">
    <source>
        <dbReference type="Pfam" id="PF04932"/>
    </source>
</evidence>
<keyword evidence="2 7" id="KW-0812">Transmembrane</keyword>
<dbReference type="PROSITE" id="PS50293">
    <property type="entry name" value="TPR_REGION"/>
    <property type="match status" value="1"/>
</dbReference>
<keyword evidence="10" id="KW-1185">Reference proteome</keyword>
<feature type="repeat" description="TPR" evidence="5">
    <location>
        <begin position="775"/>
        <end position="808"/>
    </location>
</feature>
<dbReference type="Gene3D" id="1.25.40.10">
    <property type="entry name" value="Tetratricopeptide repeat domain"/>
    <property type="match status" value="3"/>
</dbReference>
<evidence type="ECO:0000313" key="9">
    <source>
        <dbReference type="EMBL" id="OQD44622.1"/>
    </source>
</evidence>